<reference evidence="1 2" key="1">
    <citation type="journal article" date="2019" name="Nat. Ecol. Evol.">
        <title>Megaphylogeny resolves global patterns of mushroom evolution.</title>
        <authorList>
            <person name="Varga T."/>
            <person name="Krizsan K."/>
            <person name="Foldi C."/>
            <person name="Dima B."/>
            <person name="Sanchez-Garcia M."/>
            <person name="Sanchez-Ramirez S."/>
            <person name="Szollosi G.J."/>
            <person name="Szarkandi J.G."/>
            <person name="Papp V."/>
            <person name="Albert L."/>
            <person name="Andreopoulos W."/>
            <person name="Angelini C."/>
            <person name="Antonin V."/>
            <person name="Barry K.W."/>
            <person name="Bougher N.L."/>
            <person name="Buchanan P."/>
            <person name="Buyck B."/>
            <person name="Bense V."/>
            <person name="Catcheside P."/>
            <person name="Chovatia M."/>
            <person name="Cooper J."/>
            <person name="Damon W."/>
            <person name="Desjardin D."/>
            <person name="Finy P."/>
            <person name="Geml J."/>
            <person name="Haridas S."/>
            <person name="Hughes K."/>
            <person name="Justo A."/>
            <person name="Karasinski D."/>
            <person name="Kautmanova I."/>
            <person name="Kiss B."/>
            <person name="Kocsube S."/>
            <person name="Kotiranta H."/>
            <person name="LaButti K.M."/>
            <person name="Lechner B.E."/>
            <person name="Liimatainen K."/>
            <person name="Lipzen A."/>
            <person name="Lukacs Z."/>
            <person name="Mihaltcheva S."/>
            <person name="Morgado L.N."/>
            <person name="Niskanen T."/>
            <person name="Noordeloos M.E."/>
            <person name="Ohm R.A."/>
            <person name="Ortiz-Santana B."/>
            <person name="Ovrebo C."/>
            <person name="Racz N."/>
            <person name="Riley R."/>
            <person name="Savchenko A."/>
            <person name="Shiryaev A."/>
            <person name="Soop K."/>
            <person name="Spirin V."/>
            <person name="Szebenyi C."/>
            <person name="Tomsovsky M."/>
            <person name="Tulloss R.E."/>
            <person name="Uehling J."/>
            <person name="Grigoriev I.V."/>
            <person name="Vagvolgyi C."/>
            <person name="Papp T."/>
            <person name="Martin F.M."/>
            <person name="Miettinen O."/>
            <person name="Hibbett D.S."/>
            <person name="Nagy L.G."/>
        </authorList>
    </citation>
    <scope>NUCLEOTIDE SEQUENCE [LARGE SCALE GENOMIC DNA]</scope>
    <source>
        <strain evidence="1 2">OMC1185</strain>
    </source>
</reference>
<dbReference type="AlphaFoldDB" id="A0A5C3MUD6"/>
<evidence type="ECO:0000313" key="2">
    <source>
        <dbReference type="Proteomes" id="UP000305948"/>
    </source>
</evidence>
<evidence type="ECO:0000313" key="1">
    <source>
        <dbReference type="EMBL" id="TFK48086.1"/>
    </source>
</evidence>
<sequence>MVPSAAKPRPRRAEIATNPGLRRALGPRVLRSLDTKKLLPEDFIVLRGKQAVLHPSPYFGIYRELRLSYCMGSTPPRRQQRYPEGTQGFFYWYIDPNAPLLAGQLRFRVTDREHPASFSAGKDLCLPTGEPWTLPLIAIASGENYTLLRYILLLERLVTKDVMGKAAAAAGIVSPRTSIGPMVHSHFVWRFRQPFRIKLEARRVRIWVTGPSGIVPVTFHNLFRSYWAEMPPYEGTALVQFERSPFLEHAGTRTVVLRIVKLAGIRKTHGDWSPVQEPEEGELVRKSGAFWLPLFVDVDESHPQQECTKALQLLFENEGISKST</sequence>
<protein>
    <submittedName>
        <fullName evidence="1">Uncharacterized protein</fullName>
    </submittedName>
</protein>
<dbReference type="OrthoDB" id="2750929at2759"/>
<organism evidence="1 2">
    <name type="scientific">Heliocybe sulcata</name>
    <dbReference type="NCBI Taxonomy" id="5364"/>
    <lineage>
        <taxon>Eukaryota</taxon>
        <taxon>Fungi</taxon>
        <taxon>Dikarya</taxon>
        <taxon>Basidiomycota</taxon>
        <taxon>Agaricomycotina</taxon>
        <taxon>Agaricomycetes</taxon>
        <taxon>Gloeophyllales</taxon>
        <taxon>Gloeophyllaceae</taxon>
        <taxon>Heliocybe</taxon>
    </lineage>
</organism>
<dbReference type="Proteomes" id="UP000305948">
    <property type="component" value="Unassembled WGS sequence"/>
</dbReference>
<proteinExistence type="predicted"/>
<accession>A0A5C3MUD6</accession>
<name>A0A5C3MUD6_9AGAM</name>
<gene>
    <name evidence="1" type="ORF">OE88DRAFT_1738195</name>
</gene>
<keyword evidence="2" id="KW-1185">Reference proteome</keyword>
<dbReference type="EMBL" id="ML213521">
    <property type="protein sequence ID" value="TFK48086.1"/>
    <property type="molecule type" value="Genomic_DNA"/>
</dbReference>